<gene>
    <name evidence="2" type="ORF">PGT21_035391</name>
</gene>
<evidence type="ECO:0000313" key="3">
    <source>
        <dbReference type="Proteomes" id="UP000324748"/>
    </source>
</evidence>
<feature type="signal peptide" evidence="1">
    <location>
        <begin position="1"/>
        <end position="18"/>
    </location>
</feature>
<keyword evidence="3" id="KW-1185">Reference proteome</keyword>
<evidence type="ECO:0000256" key="1">
    <source>
        <dbReference type="SAM" id="SignalP"/>
    </source>
</evidence>
<dbReference type="EMBL" id="VSWC01000053">
    <property type="protein sequence ID" value="KAA1102036.1"/>
    <property type="molecule type" value="Genomic_DNA"/>
</dbReference>
<comment type="caution">
    <text evidence="2">The sequence shown here is derived from an EMBL/GenBank/DDBJ whole genome shotgun (WGS) entry which is preliminary data.</text>
</comment>
<protein>
    <recommendedName>
        <fullName evidence="4">Secreted protein</fullName>
    </recommendedName>
</protein>
<evidence type="ECO:0000313" key="2">
    <source>
        <dbReference type="EMBL" id="KAA1102036.1"/>
    </source>
</evidence>
<reference evidence="2 3" key="1">
    <citation type="submission" date="2019-05" db="EMBL/GenBank/DDBJ databases">
        <title>Emergence of the Ug99 lineage of the wheat stem rust pathogen through somatic hybridization.</title>
        <authorList>
            <person name="Li F."/>
            <person name="Upadhyaya N.M."/>
            <person name="Sperschneider J."/>
            <person name="Matny O."/>
            <person name="Nguyen-Phuc H."/>
            <person name="Mago R."/>
            <person name="Raley C."/>
            <person name="Miller M.E."/>
            <person name="Silverstein K.A.T."/>
            <person name="Henningsen E."/>
            <person name="Hirsch C.D."/>
            <person name="Visser B."/>
            <person name="Pretorius Z.A."/>
            <person name="Steffenson B.J."/>
            <person name="Schwessinger B."/>
            <person name="Dodds P.N."/>
            <person name="Figueroa M."/>
        </authorList>
    </citation>
    <scope>NUCLEOTIDE SEQUENCE [LARGE SCALE GENOMIC DNA]</scope>
    <source>
        <strain evidence="2">21-0</strain>
    </source>
</reference>
<name>A0A5B0PM45_PUCGR</name>
<dbReference type="OrthoDB" id="10277267at2759"/>
<feature type="chain" id="PRO_5023118428" description="Secreted protein" evidence="1">
    <location>
        <begin position="19"/>
        <end position="136"/>
    </location>
</feature>
<keyword evidence="1" id="KW-0732">Signal</keyword>
<sequence length="136" mass="14618">MQFSKLVIIVSIVGCGFAAAAVQLTTEQKTKCTFTCANHVKLTAGGCAKPIGSDSQGNPTGWELIQAHSTENHKAYFNCIGTEMAFSTCCLPDIFSKDGTTITINGDIAPLIYHRSCQDTSPQSTDFSKFPKDCKN</sequence>
<proteinExistence type="predicted"/>
<accession>A0A5B0PM45</accession>
<dbReference type="AlphaFoldDB" id="A0A5B0PM45"/>
<evidence type="ECO:0008006" key="4">
    <source>
        <dbReference type="Google" id="ProtNLM"/>
    </source>
</evidence>
<dbReference type="Proteomes" id="UP000324748">
    <property type="component" value="Unassembled WGS sequence"/>
</dbReference>
<organism evidence="2 3">
    <name type="scientific">Puccinia graminis f. sp. tritici</name>
    <dbReference type="NCBI Taxonomy" id="56615"/>
    <lineage>
        <taxon>Eukaryota</taxon>
        <taxon>Fungi</taxon>
        <taxon>Dikarya</taxon>
        <taxon>Basidiomycota</taxon>
        <taxon>Pucciniomycotina</taxon>
        <taxon>Pucciniomycetes</taxon>
        <taxon>Pucciniales</taxon>
        <taxon>Pucciniaceae</taxon>
        <taxon>Puccinia</taxon>
    </lineage>
</organism>